<organism evidence="1 2">
    <name type="scientific">Camellia lanceoleosa</name>
    <dbReference type="NCBI Taxonomy" id="1840588"/>
    <lineage>
        <taxon>Eukaryota</taxon>
        <taxon>Viridiplantae</taxon>
        <taxon>Streptophyta</taxon>
        <taxon>Embryophyta</taxon>
        <taxon>Tracheophyta</taxon>
        <taxon>Spermatophyta</taxon>
        <taxon>Magnoliopsida</taxon>
        <taxon>eudicotyledons</taxon>
        <taxon>Gunneridae</taxon>
        <taxon>Pentapetalae</taxon>
        <taxon>asterids</taxon>
        <taxon>Ericales</taxon>
        <taxon>Theaceae</taxon>
        <taxon>Camellia</taxon>
    </lineage>
</organism>
<accession>A0ACC0J368</accession>
<dbReference type="EMBL" id="CM045758">
    <property type="protein sequence ID" value="KAI8031966.1"/>
    <property type="molecule type" value="Genomic_DNA"/>
</dbReference>
<protein>
    <submittedName>
        <fullName evidence="1">Uncharacterized protein</fullName>
    </submittedName>
</protein>
<dbReference type="Proteomes" id="UP001060215">
    <property type="component" value="Chromosome 1"/>
</dbReference>
<name>A0ACC0J368_9ERIC</name>
<sequence>MKMLVWNCRGAGNSVFKRNMRKLLKCHNPSIIVLMETKVQFSFMGLFFNNLGFTASTYVDPVGKCRGIWLLWDPFKVTVMALEANPQVIHTKIKRDHFPDWILSAI</sequence>
<evidence type="ECO:0000313" key="2">
    <source>
        <dbReference type="Proteomes" id="UP001060215"/>
    </source>
</evidence>
<comment type="caution">
    <text evidence="1">The sequence shown here is derived from an EMBL/GenBank/DDBJ whole genome shotgun (WGS) entry which is preliminary data.</text>
</comment>
<proteinExistence type="predicted"/>
<reference evidence="1 2" key="1">
    <citation type="journal article" date="2022" name="Plant J.">
        <title>Chromosome-level genome of Camellia lanceoleosa provides a valuable resource for understanding genome evolution and self-incompatibility.</title>
        <authorList>
            <person name="Gong W."/>
            <person name="Xiao S."/>
            <person name="Wang L."/>
            <person name="Liao Z."/>
            <person name="Chang Y."/>
            <person name="Mo W."/>
            <person name="Hu G."/>
            <person name="Li W."/>
            <person name="Zhao G."/>
            <person name="Zhu H."/>
            <person name="Hu X."/>
            <person name="Ji K."/>
            <person name="Xiang X."/>
            <person name="Song Q."/>
            <person name="Yuan D."/>
            <person name="Jin S."/>
            <person name="Zhang L."/>
        </authorList>
    </citation>
    <scope>NUCLEOTIDE SEQUENCE [LARGE SCALE GENOMIC DNA]</scope>
    <source>
        <strain evidence="1">SQ_2022a</strain>
    </source>
</reference>
<gene>
    <name evidence="1" type="ORF">LOK49_LG01G02988</name>
</gene>
<keyword evidence="2" id="KW-1185">Reference proteome</keyword>
<evidence type="ECO:0000313" key="1">
    <source>
        <dbReference type="EMBL" id="KAI8031966.1"/>
    </source>
</evidence>